<keyword evidence="2" id="KW-1185">Reference proteome</keyword>
<organism evidence="1 2">
    <name type="scientific">Hyalomma asiaticum</name>
    <name type="common">Tick</name>
    <dbReference type="NCBI Taxonomy" id="266040"/>
    <lineage>
        <taxon>Eukaryota</taxon>
        <taxon>Metazoa</taxon>
        <taxon>Ecdysozoa</taxon>
        <taxon>Arthropoda</taxon>
        <taxon>Chelicerata</taxon>
        <taxon>Arachnida</taxon>
        <taxon>Acari</taxon>
        <taxon>Parasitiformes</taxon>
        <taxon>Ixodida</taxon>
        <taxon>Ixodoidea</taxon>
        <taxon>Ixodidae</taxon>
        <taxon>Hyalomminae</taxon>
        <taxon>Hyalomma</taxon>
    </lineage>
</organism>
<gene>
    <name evidence="1" type="ORF">HPB50_022351</name>
</gene>
<accession>A0ACB7S8B0</accession>
<dbReference type="Proteomes" id="UP000821845">
    <property type="component" value="Chromosome 6"/>
</dbReference>
<name>A0ACB7S8B0_HYAAI</name>
<proteinExistence type="predicted"/>
<reference evidence="1" key="1">
    <citation type="submission" date="2020-05" db="EMBL/GenBank/DDBJ databases">
        <title>Large-scale comparative analyses of tick genomes elucidate their genetic diversity and vector capacities.</title>
        <authorList>
            <person name="Jia N."/>
            <person name="Wang J."/>
            <person name="Shi W."/>
            <person name="Du L."/>
            <person name="Sun Y."/>
            <person name="Zhan W."/>
            <person name="Jiang J."/>
            <person name="Wang Q."/>
            <person name="Zhang B."/>
            <person name="Ji P."/>
            <person name="Sakyi L.B."/>
            <person name="Cui X."/>
            <person name="Yuan T."/>
            <person name="Jiang B."/>
            <person name="Yang W."/>
            <person name="Lam T.T.-Y."/>
            <person name="Chang Q."/>
            <person name="Ding S."/>
            <person name="Wang X."/>
            <person name="Zhu J."/>
            <person name="Ruan X."/>
            <person name="Zhao L."/>
            <person name="Wei J."/>
            <person name="Que T."/>
            <person name="Du C."/>
            <person name="Cheng J."/>
            <person name="Dai P."/>
            <person name="Han X."/>
            <person name="Huang E."/>
            <person name="Gao Y."/>
            <person name="Liu J."/>
            <person name="Shao H."/>
            <person name="Ye R."/>
            <person name="Li L."/>
            <person name="Wei W."/>
            <person name="Wang X."/>
            <person name="Wang C."/>
            <person name="Yang T."/>
            <person name="Huo Q."/>
            <person name="Li W."/>
            <person name="Guo W."/>
            <person name="Chen H."/>
            <person name="Zhou L."/>
            <person name="Ni X."/>
            <person name="Tian J."/>
            <person name="Zhou Y."/>
            <person name="Sheng Y."/>
            <person name="Liu T."/>
            <person name="Pan Y."/>
            <person name="Xia L."/>
            <person name="Li J."/>
            <person name="Zhao F."/>
            <person name="Cao W."/>
        </authorList>
    </citation>
    <scope>NUCLEOTIDE SEQUENCE</scope>
    <source>
        <strain evidence="1">Hyas-2018</strain>
    </source>
</reference>
<dbReference type="EMBL" id="CM023486">
    <property type="protein sequence ID" value="KAH6928974.1"/>
    <property type="molecule type" value="Genomic_DNA"/>
</dbReference>
<evidence type="ECO:0000313" key="1">
    <source>
        <dbReference type="EMBL" id="KAH6928974.1"/>
    </source>
</evidence>
<protein>
    <submittedName>
        <fullName evidence="1">Uncharacterized protein</fullName>
    </submittedName>
</protein>
<sequence length="332" mass="35929">MIPLELRGALLEERRRSSSVPRPLSAPACLNHMSQECPEFAHLCCARRHHQCHVGASRDQQEQDVAAALVKAGTIRQHYYPEGGWGWTVCACGFLVHIVSDGLLASHGFMIVVVQKKFRDAAPSYPGHGAGSAMKLAGPDRSLGSTPYNFLHHFRTARIAQYRSALSVVPRMALLAESLSKATRSMLSAVGTGHQMYETSIWPLSCLLHLGCEAHRSVAICMEEKSYFLLSSAFSSPMRNSVGAGVTACRSCRLARASCCTLEAAELSLSFEVSPLPDLFASHPDDIQAVLFVLRQATCGMCRDELCECARACATASSLAGAVDQPDVFSNN</sequence>
<comment type="caution">
    <text evidence="1">The sequence shown here is derived from an EMBL/GenBank/DDBJ whole genome shotgun (WGS) entry which is preliminary data.</text>
</comment>
<evidence type="ECO:0000313" key="2">
    <source>
        <dbReference type="Proteomes" id="UP000821845"/>
    </source>
</evidence>